<evidence type="ECO:0000313" key="7">
    <source>
        <dbReference type="EMBL" id="CAD7691640.1"/>
    </source>
</evidence>
<evidence type="ECO:0000256" key="6">
    <source>
        <dbReference type="SAM" id="MobiDB-lite"/>
    </source>
</evidence>
<protein>
    <submittedName>
        <fullName evidence="7">(raccoon dog) hypothetical protein</fullName>
    </submittedName>
</protein>
<evidence type="ECO:0000256" key="4">
    <source>
        <dbReference type="ARBA" id="ARBA00022842"/>
    </source>
</evidence>
<comment type="cofactor">
    <cofactor evidence="1">
        <name>Mg(2+)</name>
        <dbReference type="ChEBI" id="CHEBI:18420"/>
    </cofactor>
</comment>
<evidence type="ECO:0000256" key="1">
    <source>
        <dbReference type="ARBA" id="ARBA00001946"/>
    </source>
</evidence>
<dbReference type="Gene3D" id="3.60.10.10">
    <property type="entry name" value="Endonuclease/exonuclease/phosphatase"/>
    <property type="match status" value="1"/>
</dbReference>
<name>A0A811ZT29_NYCPR</name>
<dbReference type="GO" id="GO:0008311">
    <property type="term" value="F:double-stranded DNA 3'-5' DNA exonuclease activity"/>
    <property type="evidence" value="ECO:0007669"/>
    <property type="project" value="TreeGrafter"/>
</dbReference>
<evidence type="ECO:0000256" key="3">
    <source>
        <dbReference type="ARBA" id="ARBA00022801"/>
    </source>
</evidence>
<comment type="caution">
    <text evidence="7">The sequence shown here is derived from an EMBL/GenBank/DDBJ whole genome shotgun (WGS) entry which is preliminary data.</text>
</comment>
<evidence type="ECO:0000256" key="2">
    <source>
        <dbReference type="ARBA" id="ARBA00022723"/>
    </source>
</evidence>
<keyword evidence="3" id="KW-0378">Hydrolase</keyword>
<reference evidence="7" key="1">
    <citation type="submission" date="2020-12" db="EMBL/GenBank/DDBJ databases">
        <authorList>
            <consortium name="Molecular Ecology Group"/>
        </authorList>
    </citation>
    <scope>NUCLEOTIDE SEQUENCE</scope>
    <source>
        <strain evidence="7">TBG_1078</strain>
    </source>
</reference>
<sequence length="223" mass="25156">MRCKKPLLASERASTPEAQKSQAGAKKNEKESAGERPVLYEDPLTPRSENLPQKKPQREETECSENKLSAEPQELPELSHQYRSVRSDKKGYRGVGLLFHPCPLKSGVPGGRQCWDGAFCKFLKGLASHTSLGLCGNLSVAHEEIHLLYPKGNKQHAGFTRQERHGFGELLRLCHWLTVWDTSTPNLGYAYTFWTYVRNVPSIIVGWHLDYFLLSHSLLPCVV</sequence>
<keyword evidence="4" id="KW-0460">Magnesium</keyword>
<organism evidence="7 8">
    <name type="scientific">Nyctereutes procyonoides</name>
    <name type="common">Raccoon dog</name>
    <name type="synonym">Canis procyonoides</name>
    <dbReference type="NCBI Taxonomy" id="34880"/>
    <lineage>
        <taxon>Eukaryota</taxon>
        <taxon>Metazoa</taxon>
        <taxon>Chordata</taxon>
        <taxon>Craniata</taxon>
        <taxon>Vertebrata</taxon>
        <taxon>Euteleostomi</taxon>
        <taxon>Mammalia</taxon>
        <taxon>Eutheria</taxon>
        <taxon>Laurasiatheria</taxon>
        <taxon>Carnivora</taxon>
        <taxon>Caniformia</taxon>
        <taxon>Canidae</taxon>
        <taxon>Nyctereutes</taxon>
    </lineage>
</organism>
<keyword evidence="8" id="KW-1185">Reference proteome</keyword>
<dbReference type="GO" id="GO:0008081">
    <property type="term" value="F:phosphoric diester hydrolase activity"/>
    <property type="evidence" value="ECO:0007669"/>
    <property type="project" value="TreeGrafter"/>
</dbReference>
<dbReference type="AlphaFoldDB" id="A0A811ZT29"/>
<accession>A0A811ZT29</accession>
<dbReference type="PANTHER" id="PTHR22748">
    <property type="entry name" value="AP ENDONUCLEASE"/>
    <property type="match status" value="1"/>
</dbReference>
<dbReference type="SUPFAM" id="SSF56219">
    <property type="entry name" value="DNase I-like"/>
    <property type="match status" value="1"/>
</dbReference>
<feature type="compositionally biased region" description="Basic and acidic residues" evidence="6">
    <location>
        <begin position="56"/>
        <end position="65"/>
    </location>
</feature>
<dbReference type="GO" id="GO:0003906">
    <property type="term" value="F:DNA-(apurinic or apyrimidinic site) endonuclease activity"/>
    <property type="evidence" value="ECO:0007669"/>
    <property type="project" value="TreeGrafter"/>
</dbReference>
<keyword evidence="2" id="KW-0479">Metal-binding</keyword>
<dbReference type="PANTHER" id="PTHR22748:SF6">
    <property type="entry name" value="DNA-(APURINIC OR APYRIMIDINIC SITE) ENDONUCLEASE"/>
    <property type="match status" value="1"/>
</dbReference>
<dbReference type="GO" id="GO:0006284">
    <property type="term" value="P:base-excision repair"/>
    <property type="evidence" value="ECO:0007669"/>
    <property type="project" value="TreeGrafter"/>
</dbReference>
<feature type="region of interest" description="Disordered" evidence="6">
    <location>
        <begin position="1"/>
        <end position="78"/>
    </location>
</feature>
<dbReference type="Proteomes" id="UP000645828">
    <property type="component" value="Unassembled WGS sequence"/>
</dbReference>
<dbReference type="EMBL" id="CAJHUB010000775">
    <property type="protein sequence ID" value="CAD7691640.1"/>
    <property type="molecule type" value="Genomic_DNA"/>
</dbReference>
<dbReference type="GO" id="GO:0046872">
    <property type="term" value="F:metal ion binding"/>
    <property type="evidence" value="ECO:0007669"/>
    <property type="project" value="UniProtKB-KW"/>
</dbReference>
<evidence type="ECO:0000256" key="5">
    <source>
        <dbReference type="PIRSR" id="PIRSR604808-3"/>
    </source>
</evidence>
<proteinExistence type="predicted"/>
<feature type="compositionally biased region" description="Polar residues" evidence="6">
    <location>
        <begin position="12"/>
        <end position="22"/>
    </location>
</feature>
<evidence type="ECO:0000313" key="8">
    <source>
        <dbReference type="Proteomes" id="UP000645828"/>
    </source>
</evidence>
<dbReference type="InterPro" id="IPR004808">
    <property type="entry name" value="AP_endonuc_1"/>
</dbReference>
<dbReference type="GO" id="GO:0005634">
    <property type="term" value="C:nucleus"/>
    <property type="evidence" value="ECO:0007669"/>
    <property type="project" value="TreeGrafter"/>
</dbReference>
<gene>
    <name evidence="7" type="ORF">NYPRO_LOCUS24434</name>
</gene>
<dbReference type="InterPro" id="IPR036691">
    <property type="entry name" value="Endo/exonu/phosph_ase_sf"/>
</dbReference>
<feature type="site" description="Important for catalytic activity" evidence="5">
    <location>
        <position position="210"/>
    </location>
</feature>